<dbReference type="EMBL" id="LMWV01000037">
    <property type="protein sequence ID" value="KUN59256.1"/>
    <property type="molecule type" value="Genomic_DNA"/>
</dbReference>
<evidence type="ECO:0000313" key="3">
    <source>
        <dbReference type="Proteomes" id="UP000054375"/>
    </source>
</evidence>
<evidence type="ECO:0000256" key="1">
    <source>
        <dbReference type="SAM" id="Phobius"/>
    </source>
</evidence>
<accession>A0A101RPC6</accession>
<evidence type="ECO:0000313" key="2">
    <source>
        <dbReference type="EMBL" id="KUN59256.1"/>
    </source>
</evidence>
<keyword evidence="1" id="KW-0472">Membrane</keyword>
<keyword evidence="3" id="KW-1185">Reference proteome</keyword>
<gene>
    <name evidence="2" type="ORF">AQJ54_40060</name>
</gene>
<feature type="transmembrane region" description="Helical" evidence="1">
    <location>
        <begin position="49"/>
        <end position="69"/>
    </location>
</feature>
<sequence length="90" mass="9041">MSQKNAAPQDPAAPARFGMPQAMVVLGFVAAAVVLRLVAGMSLRDSVTLLAAAGAVAVAVLLTVAFPSGSRKRGLLRRLLNAALTPGSGS</sequence>
<reference evidence="2 3" key="1">
    <citation type="submission" date="2015-10" db="EMBL/GenBank/DDBJ databases">
        <title>Draft genome sequence of Streptomyces griseorubiginosus DSM 40469, type strain for the species Streptomyces griseorubiginosus.</title>
        <authorList>
            <person name="Ruckert C."/>
            <person name="Winkler A."/>
            <person name="Kalinowski J."/>
            <person name="Kampfer P."/>
            <person name="Glaeser S."/>
        </authorList>
    </citation>
    <scope>NUCLEOTIDE SEQUENCE [LARGE SCALE GENOMIC DNA]</scope>
    <source>
        <strain evidence="2 3">DSM 40469</strain>
    </source>
</reference>
<proteinExistence type="predicted"/>
<organism evidence="2 3">
    <name type="scientific">Streptomyces griseorubiginosus</name>
    <dbReference type="NCBI Taxonomy" id="67304"/>
    <lineage>
        <taxon>Bacteria</taxon>
        <taxon>Bacillati</taxon>
        <taxon>Actinomycetota</taxon>
        <taxon>Actinomycetes</taxon>
        <taxon>Kitasatosporales</taxon>
        <taxon>Streptomycetaceae</taxon>
        <taxon>Streptomyces</taxon>
    </lineage>
</organism>
<name>A0A101RPC6_9ACTN</name>
<dbReference type="AlphaFoldDB" id="A0A101RPC6"/>
<protein>
    <submittedName>
        <fullName evidence="2">Uncharacterized protein</fullName>
    </submittedName>
</protein>
<keyword evidence="1" id="KW-1133">Transmembrane helix</keyword>
<keyword evidence="1" id="KW-0812">Transmembrane</keyword>
<feature type="transmembrane region" description="Helical" evidence="1">
    <location>
        <begin position="21"/>
        <end position="43"/>
    </location>
</feature>
<comment type="caution">
    <text evidence="2">The sequence shown here is derived from an EMBL/GenBank/DDBJ whole genome shotgun (WGS) entry which is preliminary data.</text>
</comment>
<dbReference type="Proteomes" id="UP000054375">
    <property type="component" value="Unassembled WGS sequence"/>
</dbReference>